<proteinExistence type="inferred from homology"/>
<evidence type="ECO:0000256" key="7">
    <source>
        <dbReference type="ARBA" id="ARBA00019373"/>
    </source>
</evidence>
<feature type="transmembrane region" description="Helical" evidence="24">
    <location>
        <begin position="77"/>
        <end position="97"/>
    </location>
</feature>
<gene>
    <name evidence="25" type="ORF">ACFSB2_08170</name>
</gene>
<feature type="transmembrane region" description="Helical" evidence="24">
    <location>
        <begin position="51"/>
        <end position="70"/>
    </location>
</feature>
<evidence type="ECO:0000256" key="16">
    <source>
        <dbReference type="ARBA" id="ARBA00023209"/>
    </source>
</evidence>
<evidence type="ECO:0000256" key="23">
    <source>
        <dbReference type="ARBA" id="ARBA00033406"/>
    </source>
</evidence>
<evidence type="ECO:0000256" key="21">
    <source>
        <dbReference type="ARBA" id="ARBA00032396"/>
    </source>
</evidence>
<dbReference type="PANTHER" id="PTHR46382:SF1">
    <property type="entry name" value="PHOSPHATIDATE CYTIDYLYLTRANSFERASE"/>
    <property type="match status" value="1"/>
</dbReference>
<keyword evidence="17" id="KW-1208">Phospholipid metabolism</keyword>
<comment type="similarity">
    <text evidence="5">Belongs to the CDS family.</text>
</comment>
<keyword evidence="13 24" id="KW-1133">Transmembrane helix</keyword>
<evidence type="ECO:0000256" key="1">
    <source>
        <dbReference type="ARBA" id="ARBA00001698"/>
    </source>
</evidence>
<evidence type="ECO:0000256" key="14">
    <source>
        <dbReference type="ARBA" id="ARBA00023098"/>
    </source>
</evidence>
<evidence type="ECO:0000256" key="12">
    <source>
        <dbReference type="ARBA" id="ARBA00022695"/>
    </source>
</evidence>
<evidence type="ECO:0000256" key="6">
    <source>
        <dbReference type="ARBA" id="ARBA00012487"/>
    </source>
</evidence>
<feature type="transmembrane region" description="Helical" evidence="24">
    <location>
        <begin position="129"/>
        <end position="148"/>
    </location>
</feature>
<keyword evidence="26" id="KW-1185">Reference proteome</keyword>
<feature type="transmembrane region" description="Helical" evidence="24">
    <location>
        <begin position="245"/>
        <end position="264"/>
    </location>
</feature>
<dbReference type="RefSeq" id="WP_377942530.1">
    <property type="nucleotide sequence ID" value="NZ_JBHUCX010000020.1"/>
</dbReference>
<keyword evidence="15 24" id="KW-0472">Membrane</keyword>
<dbReference type="EC" id="2.7.7.41" evidence="6"/>
<evidence type="ECO:0000256" key="15">
    <source>
        <dbReference type="ARBA" id="ARBA00023136"/>
    </source>
</evidence>
<comment type="pathway">
    <text evidence="3">Phospholipid metabolism; CDP-diacylglycerol biosynthesis; CDP-diacylglycerol from sn-glycerol 3-phosphate: step 3/3.</text>
</comment>
<feature type="transmembrane region" description="Helical" evidence="24">
    <location>
        <begin position="168"/>
        <end position="188"/>
    </location>
</feature>
<evidence type="ECO:0000256" key="4">
    <source>
        <dbReference type="ARBA" id="ARBA00005189"/>
    </source>
</evidence>
<comment type="catalytic activity">
    <reaction evidence="1">
        <text>a 1,2-diacyl-sn-glycero-3-phosphate + CTP + H(+) = a CDP-1,2-diacyl-sn-glycerol + diphosphate</text>
        <dbReference type="Rhea" id="RHEA:16229"/>
        <dbReference type="ChEBI" id="CHEBI:15378"/>
        <dbReference type="ChEBI" id="CHEBI:33019"/>
        <dbReference type="ChEBI" id="CHEBI:37563"/>
        <dbReference type="ChEBI" id="CHEBI:58332"/>
        <dbReference type="ChEBI" id="CHEBI:58608"/>
        <dbReference type="EC" id="2.7.7.41"/>
    </reaction>
</comment>
<evidence type="ECO:0000256" key="11">
    <source>
        <dbReference type="ARBA" id="ARBA00022692"/>
    </source>
</evidence>
<evidence type="ECO:0000256" key="5">
    <source>
        <dbReference type="ARBA" id="ARBA00010185"/>
    </source>
</evidence>
<feature type="transmembrane region" description="Helical" evidence="24">
    <location>
        <begin position="103"/>
        <end position="122"/>
    </location>
</feature>
<evidence type="ECO:0000256" key="2">
    <source>
        <dbReference type="ARBA" id="ARBA00004651"/>
    </source>
</evidence>
<dbReference type="GO" id="GO:0016779">
    <property type="term" value="F:nucleotidyltransferase activity"/>
    <property type="evidence" value="ECO:0007669"/>
    <property type="project" value="UniProtKB-KW"/>
</dbReference>
<keyword evidence="11 24" id="KW-0812">Transmembrane</keyword>
<dbReference type="Proteomes" id="UP001597079">
    <property type="component" value="Unassembled WGS sequence"/>
</dbReference>
<comment type="caution">
    <text evidence="25">The sequence shown here is derived from an EMBL/GenBank/DDBJ whole genome shotgun (WGS) entry which is preliminary data.</text>
</comment>
<keyword evidence="10" id="KW-0808">Transferase</keyword>
<accession>A0ABW4JFM8</accession>
<keyword evidence="9" id="KW-0444">Lipid biosynthesis</keyword>
<keyword evidence="8" id="KW-1003">Cell membrane</keyword>
<name>A0ABW4JFM8_9BACL</name>
<sequence>MLKQRVITAAVAILVVLGVLLFGNAIAWKWVVWVCTSAGYIEFATMHRLRWYSPLTLYGILLVTLCEWFPHFFYHPFALFLVIAIALSIAVISLNRVDVQTSALQTIGALYIAAGGFALAQLRALPHGWFWIWFLMIAIWMSDTSAYFVGRFVKGPKLLPEISPKKTISGAVGGIVGAAIGAVIFGLIAQPALDWWTCALTGAVISLAGQLGDLIESAYKRSAGVKDSGKMLPGHGGMLDRVDSLLFAAPFALWIVLHGLGTWFR</sequence>
<evidence type="ECO:0000256" key="13">
    <source>
        <dbReference type="ARBA" id="ARBA00022989"/>
    </source>
</evidence>
<comment type="pathway">
    <text evidence="4">Lipid metabolism.</text>
</comment>
<keyword evidence="12 25" id="KW-0548">Nucleotidyltransferase</keyword>
<evidence type="ECO:0000256" key="9">
    <source>
        <dbReference type="ARBA" id="ARBA00022516"/>
    </source>
</evidence>
<keyword evidence="14" id="KW-0443">Lipid metabolism</keyword>
<evidence type="ECO:0000256" key="17">
    <source>
        <dbReference type="ARBA" id="ARBA00023264"/>
    </source>
</evidence>
<keyword evidence="16" id="KW-0594">Phospholipid biosynthesis</keyword>
<evidence type="ECO:0000256" key="22">
    <source>
        <dbReference type="ARBA" id="ARBA00032743"/>
    </source>
</evidence>
<evidence type="ECO:0000256" key="10">
    <source>
        <dbReference type="ARBA" id="ARBA00022679"/>
    </source>
</evidence>
<evidence type="ECO:0000256" key="24">
    <source>
        <dbReference type="SAM" id="Phobius"/>
    </source>
</evidence>
<evidence type="ECO:0000256" key="3">
    <source>
        <dbReference type="ARBA" id="ARBA00005119"/>
    </source>
</evidence>
<evidence type="ECO:0000313" key="26">
    <source>
        <dbReference type="Proteomes" id="UP001597079"/>
    </source>
</evidence>
<reference evidence="26" key="1">
    <citation type="journal article" date="2019" name="Int. J. Syst. Evol. Microbiol.">
        <title>The Global Catalogue of Microorganisms (GCM) 10K type strain sequencing project: providing services to taxonomists for standard genome sequencing and annotation.</title>
        <authorList>
            <consortium name="The Broad Institute Genomics Platform"/>
            <consortium name="The Broad Institute Genome Sequencing Center for Infectious Disease"/>
            <person name="Wu L."/>
            <person name="Ma J."/>
        </authorList>
    </citation>
    <scope>NUCLEOTIDE SEQUENCE [LARGE SCALE GENOMIC DNA]</scope>
    <source>
        <strain evidence="26">CGMCC 1.12286</strain>
    </source>
</reference>
<evidence type="ECO:0000256" key="20">
    <source>
        <dbReference type="ARBA" id="ARBA00032253"/>
    </source>
</evidence>
<organism evidence="25 26">
    <name type="scientific">Alicyclobacillus fodiniaquatilis</name>
    <dbReference type="NCBI Taxonomy" id="1661150"/>
    <lineage>
        <taxon>Bacteria</taxon>
        <taxon>Bacillati</taxon>
        <taxon>Bacillota</taxon>
        <taxon>Bacilli</taxon>
        <taxon>Bacillales</taxon>
        <taxon>Alicyclobacillaceae</taxon>
        <taxon>Alicyclobacillus</taxon>
    </lineage>
</organism>
<protein>
    <recommendedName>
        <fullName evidence="7">Phosphatidate cytidylyltransferase</fullName>
        <ecNumber evidence="6">2.7.7.41</ecNumber>
    </recommendedName>
    <alternativeName>
        <fullName evidence="20">CDP-DAG synthase</fullName>
    </alternativeName>
    <alternativeName>
        <fullName evidence="22">CDP-DG synthase</fullName>
    </alternativeName>
    <alternativeName>
        <fullName evidence="18">CDP-diacylglycerol synthase</fullName>
    </alternativeName>
    <alternativeName>
        <fullName evidence="21">CDP-diglyceride pyrophosphorylase</fullName>
    </alternativeName>
    <alternativeName>
        <fullName evidence="23">CDP-diglyceride synthase</fullName>
    </alternativeName>
    <alternativeName>
        <fullName evidence="19">CTP:phosphatidate cytidylyltransferase</fullName>
    </alternativeName>
</protein>
<comment type="subcellular location">
    <subcellularLocation>
        <location evidence="2">Cell membrane</location>
        <topology evidence="2">Multi-pass membrane protein</topology>
    </subcellularLocation>
</comment>
<evidence type="ECO:0000256" key="8">
    <source>
        <dbReference type="ARBA" id="ARBA00022475"/>
    </source>
</evidence>
<evidence type="ECO:0000256" key="19">
    <source>
        <dbReference type="ARBA" id="ARBA00031825"/>
    </source>
</evidence>
<evidence type="ECO:0000313" key="25">
    <source>
        <dbReference type="EMBL" id="MFD1674674.1"/>
    </source>
</evidence>
<dbReference type="Pfam" id="PF01148">
    <property type="entry name" value="CTP_transf_1"/>
    <property type="match status" value="1"/>
</dbReference>
<dbReference type="PANTHER" id="PTHR46382">
    <property type="entry name" value="PHOSPHATIDATE CYTIDYLYLTRANSFERASE"/>
    <property type="match status" value="1"/>
</dbReference>
<dbReference type="EMBL" id="JBHUCX010000020">
    <property type="protein sequence ID" value="MFD1674674.1"/>
    <property type="molecule type" value="Genomic_DNA"/>
</dbReference>
<evidence type="ECO:0000256" key="18">
    <source>
        <dbReference type="ARBA" id="ARBA00029893"/>
    </source>
</evidence>